<comment type="caution">
    <text evidence="2">The sequence shown here is derived from an EMBL/GenBank/DDBJ whole genome shotgun (WGS) entry which is preliminary data.</text>
</comment>
<dbReference type="SUPFAM" id="SSF51283">
    <property type="entry name" value="dUTPase-like"/>
    <property type="match status" value="1"/>
</dbReference>
<name>A0A919M2Y2_KLEPN</name>
<dbReference type="AlphaFoldDB" id="A0A919M2Y2"/>
<protein>
    <submittedName>
        <fullName evidence="2">Uncharacterized protein</fullName>
    </submittedName>
</protein>
<evidence type="ECO:0000313" key="3">
    <source>
        <dbReference type="Proteomes" id="UP000655094"/>
    </source>
</evidence>
<dbReference type="Proteomes" id="UP000655094">
    <property type="component" value="Unassembled WGS sequence"/>
</dbReference>
<dbReference type="EMBL" id="BNFF01000002">
    <property type="protein sequence ID" value="GHK57117.1"/>
    <property type="molecule type" value="Genomic_DNA"/>
</dbReference>
<reference evidence="2" key="1">
    <citation type="submission" date="2020-10" db="EMBL/GenBank/DDBJ databases">
        <title>Genome Sequence of ESBL Producing Zambian Clinical Strains.</title>
        <authorList>
            <person name="Shawa M."/>
            <person name="Furuta Y."/>
            <person name="Simbotwe M."/>
            <person name="Mulenga E."/>
            <person name="Mubanga M."/>
            <person name="Mulenga G."/>
            <person name="Kaile C."/>
            <person name="Zorigt T."/>
            <person name="Hang'ombe B."/>
            <person name="Higashi H."/>
        </authorList>
    </citation>
    <scope>NUCLEOTIDE SEQUENCE</scope>
    <source>
        <strain evidence="2">Zam_UTH_09</strain>
    </source>
</reference>
<accession>A0A919M2Y2</accession>
<sequence>MLEFYNSGKLPLALRPGMPIGALSFEPLSGPAARPYNRREDAKYRDQQGAVASRIDKD</sequence>
<dbReference type="Gene3D" id="2.70.40.10">
    <property type="match status" value="1"/>
</dbReference>
<feature type="compositionally biased region" description="Basic and acidic residues" evidence="1">
    <location>
        <begin position="37"/>
        <end position="46"/>
    </location>
</feature>
<feature type="region of interest" description="Disordered" evidence="1">
    <location>
        <begin position="29"/>
        <end position="58"/>
    </location>
</feature>
<proteinExistence type="predicted"/>
<evidence type="ECO:0000256" key="1">
    <source>
        <dbReference type="SAM" id="MobiDB-lite"/>
    </source>
</evidence>
<evidence type="ECO:0000313" key="2">
    <source>
        <dbReference type="EMBL" id="GHK57117.1"/>
    </source>
</evidence>
<dbReference type="InterPro" id="IPR036157">
    <property type="entry name" value="dUTPase-like_sf"/>
</dbReference>
<gene>
    <name evidence="2" type="ORF">KPZU09_68530</name>
</gene>
<organism evidence="2 3">
    <name type="scientific">Klebsiella pneumoniae</name>
    <dbReference type="NCBI Taxonomy" id="573"/>
    <lineage>
        <taxon>Bacteria</taxon>
        <taxon>Pseudomonadati</taxon>
        <taxon>Pseudomonadota</taxon>
        <taxon>Gammaproteobacteria</taxon>
        <taxon>Enterobacterales</taxon>
        <taxon>Enterobacteriaceae</taxon>
        <taxon>Klebsiella/Raoultella group</taxon>
        <taxon>Klebsiella</taxon>
        <taxon>Klebsiella pneumoniae complex</taxon>
    </lineage>
</organism>